<evidence type="ECO:0000256" key="7">
    <source>
        <dbReference type="ARBA" id="ARBA00023014"/>
    </source>
</evidence>
<dbReference type="InterPro" id="IPR029039">
    <property type="entry name" value="Flavoprotein-like_sf"/>
</dbReference>
<evidence type="ECO:0000256" key="6">
    <source>
        <dbReference type="ARBA" id="ARBA00023004"/>
    </source>
</evidence>
<proteinExistence type="predicted"/>
<dbReference type="PROSITE" id="PS00198">
    <property type="entry name" value="4FE4S_FER_1"/>
    <property type="match status" value="1"/>
</dbReference>
<organism evidence="9 10">
    <name type="scientific">Candidatus Akkermansia intestinigallinarum</name>
    <dbReference type="NCBI Taxonomy" id="2838431"/>
    <lineage>
        <taxon>Bacteria</taxon>
        <taxon>Pseudomonadati</taxon>
        <taxon>Verrucomicrobiota</taxon>
        <taxon>Verrucomicrobiia</taxon>
        <taxon>Verrucomicrobiales</taxon>
        <taxon>Akkermansiaceae</taxon>
        <taxon>Akkermansia</taxon>
    </lineage>
</organism>
<comment type="caution">
    <text evidence="9">The sequence shown here is derived from an EMBL/GenBank/DDBJ whole genome shotgun (WGS) entry which is preliminary data.</text>
</comment>
<accession>A0A9D1VC57</accession>
<keyword evidence="6" id="KW-0408">Iron</keyword>
<keyword evidence="1" id="KW-0813">Transport</keyword>
<dbReference type="SUPFAM" id="SSF54862">
    <property type="entry name" value="4Fe-4S ferredoxins"/>
    <property type="match status" value="1"/>
</dbReference>
<dbReference type="GO" id="GO:0051539">
    <property type="term" value="F:4 iron, 4 sulfur cluster binding"/>
    <property type="evidence" value="ECO:0007669"/>
    <property type="project" value="UniProtKB-KW"/>
</dbReference>
<keyword evidence="7" id="KW-0411">Iron-sulfur</keyword>
<keyword evidence="3" id="KW-0479">Metal-binding</keyword>
<gene>
    <name evidence="9" type="ORF">H9862_06660</name>
</gene>
<dbReference type="EMBL" id="DXFQ01000122">
    <property type="protein sequence ID" value="HIX20262.1"/>
    <property type="molecule type" value="Genomic_DNA"/>
</dbReference>
<dbReference type="Pfam" id="PF12838">
    <property type="entry name" value="Fer4_7"/>
    <property type="match status" value="1"/>
</dbReference>
<feature type="domain" description="4Fe-4S ferredoxin-type" evidence="8">
    <location>
        <begin position="177"/>
        <end position="202"/>
    </location>
</feature>
<reference evidence="9" key="2">
    <citation type="submission" date="2021-04" db="EMBL/GenBank/DDBJ databases">
        <authorList>
            <person name="Gilroy R."/>
        </authorList>
    </citation>
    <scope>NUCLEOTIDE SEQUENCE</scope>
    <source>
        <strain evidence="9">14975</strain>
    </source>
</reference>
<evidence type="ECO:0000256" key="1">
    <source>
        <dbReference type="ARBA" id="ARBA00022448"/>
    </source>
</evidence>
<evidence type="ECO:0000313" key="9">
    <source>
        <dbReference type="EMBL" id="HIX20262.1"/>
    </source>
</evidence>
<evidence type="ECO:0000256" key="3">
    <source>
        <dbReference type="ARBA" id="ARBA00022723"/>
    </source>
</evidence>
<evidence type="ECO:0000313" key="10">
    <source>
        <dbReference type="Proteomes" id="UP000823964"/>
    </source>
</evidence>
<reference evidence="9" key="1">
    <citation type="journal article" date="2021" name="PeerJ">
        <title>Extensive microbial diversity within the chicken gut microbiome revealed by metagenomics and culture.</title>
        <authorList>
            <person name="Gilroy R."/>
            <person name="Ravi A."/>
            <person name="Getino M."/>
            <person name="Pursley I."/>
            <person name="Horton D.L."/>
            <person name="Alikhan N.F."/>
            <person name="Baker D."/>
            <person name="Gharbi K."/>
            <person name="Hall N."/>
            <person name="Watson M."/>
            <person name="Adriaenssens E.M."/>
            <person name="Foster-Nyarko E."/>
            <person name="Jarju S."/>
            <person name="Secka A."/>
            <person name="Antonio M."/>
            <person name="Oren A."/>
            <person name="Chaudhuri R.R."/>
            <person name="La Ragione R."/>
            <person name="Hildebrand F."/>
            <person name="Pallen M.J."/>
        </authorList>
    </citation>
    <scope>NUCLEOTIDE SEQUENCE</scope>
    <source>
        <strain evidence="9">14975</strain>
    </source>
</reference>
<dbReference type="InterPro" id="IPR017896">
    <property type="entry name" value="4Fe4S_Fe-S-bd"/>
</dbReference>
<evidence type="ECO:0000259" key="8">
    <source>
        <dbReference type="PROSITE" id="PS51379"/>
    </source>
</evidence>
<feature type="domain" description="4Fe-4S ferredoxin-type" evidence="8">
    <location>
        <begin position="203"/>
        <end position="232"/>
    </location>
</feature>
<dbReference type="PANTHER" id="PTHR43687:SF6">
    <property type="entry name" value="L-ASPARTATE SEMIALDEHYDE SULFURTRANSFERASE IRON-SULFUR SUBUNIT"/>
    <property type="match status" value="1"/>
</dbReference>
<dbReference type="Gene3D" id="3.30.70.20">
    <property type="match status" value="2"/>
</dbReference>
<sequence>MNTVRLIFSPTGGTRRAADALSADWISPNSSRRDCELSDPGTDLSSLPLSKSDLVLIALPSYGGRVPALAAERLAALRGNGAACVLLCTYGNRAYEDTLIELADLAERSGLSVLAAVTAVTEHSIARCYATGRPDEQDRQELRAFGQRIAETLSARPTTTPALPGNRPYKALSTRKLIPVPDESCNHCGLCAASCPVQAIDPETLHTDDASCIGCMRCVSVCPQQARRPDPATLALLTEALRPLCSDRKPNELFI</sequence>
<dbReference type="Proteomes" id="UP000823964">
    <property type="component" value="Unassembled WGS sequence"/>
</dbReference>
<name>A0A9D1VC57_9BACT</name>
<dbReference type="GO" id="GO:0046872">
    <property type="term" value="F:metal ion binding"/>
    <property type="evidence" value="ECO:0007669"/>
    <property type="project" value="UniProtKB-KW"/>
</dbReference>
<evidence type="ECO:0000256" key="5">
    <source>
        <dbReference type="ARBA" id="ARBA00022982"/>
    </source>
</evidence>
<keyword evidence="5" id="KW-0249">Electron transport</keyword>
<dbReference type="InterPro" id="IPR050572">
    <property type="entry name" value="Fe-S_Ferredoxin"/>
</dbReference>
<evidence type="ECO:0000256" key="2">
    <source>
        <dbReference type="ARBA" id="ARBA00022485"/>
    </source>
</evidence>
<dbReference type="PROSITE" id="PS51379">
    <property type="entry name" value="4FE4S_FER_2"/>
    <property type="match status" value="2"/>
</dbReference>
<protein>
    <submittedName>
        <fullName evidence="9">4Fe-4S binding protein</fullName>
    </submittedName>
</protein>
<dbReference type="AlphaFoldDB" id="A0A9D1VC57"/>
<dbReference type="Gene3D" id="3.40.50.360">
    <property type="match status" value="1"/>
</dbReference>
<dbReference type="PANTHER" id="PTHR43687">
    <property type="entry name" value="ADENYLYLSULFATE REDUCTASE, BETA SUBUNIT"/>
    <property type="match status" value="1"/>
</dbReference>
<keyword evidence="4" id="KW-0677">Repeat</keyword>
<dbReference type="InterPro" id="IPR017900">
    <property type="entry name" value="4Fe4S_Fe_S_CS"/>
</dbReference>
<keyword evidence="2" id="KW-0004">4Fe-4S</keyword>
<evidence type="ECO:0000256" key="4">
    <source>
        <dbReference type="ARBA" id="ARBA00022737"/>
    </source>
</evidence>